<feature type="domain" description="Voltage-dependent calcium channel alpha-2/delta subunit conserved region" evidence="1">
    <location>
        <begin position="334"/>
        <end position="731"/>
    </location>
</feature>
<dbReference type="AlphaFoldDB" id="R7VAP5"/>
<dbReference type="HOGENOM" id="CLU_367712_0_0_1"/>
<dbReference type="EMBL" id="AMQN01017757">
    <property type="status" value="NOT_ANNOTATED_CDS"/>
    <property type="molecule type" value="Genomic_DNA"/>
</dbReference>
<dbReference type="GO" id="GO:0005245">
    <property type="term" value="F:voltage-gated calcium channel activity"/>
    <property type="evidence" value="ECO:0007669"/>
    <property type="project" value="TreeGrafter"/>
</dbReference>
<dbReference type="GO" id="GO:0005891">
    <property type="term" value="C:voltage-gated calcium channel complex"/>
    <property type="evidence" value="ECO:0007669"/>
    <property type="project" value="TreeGrafter"/>
</dbReference>
<evidence type="ECO:0000313" key="2">
    <source>
        <dbReference type="EMBL" id="ELU15918.1"/>
    </source>
</evidence>
<dbReference type="PANTHER" id="PTHR10166:SF67">
    <property type="entry name" value="VWFA DOMAIN-CONTAINING PROTEIN"/>
    <property type="match status" value="1"/>
</dbReference>
<organism evidence="2">
    <name type="scientific">Capitella teleta</name>
    <name type="common">Polychaete worm</name>
    <dbReference type="NCBI Taxonomy" id="283909"/>
    <lineage>
        <taxon>Eukaryota</taxon>
        <taxon>Metazoa</taxon>
        <taxon>Spiralia</taxon>
        <taxon>Lophotrochozoa</taxon>
        <taxon>Annelida</taxon>
        <taxon>Polychaeta</taxon>
        <taxon>Sedentaria</taxon>
        <taxon>Scolecida</taxon>
        <taxon>Capitellidae</taxon>
        <taxon>Capitella</taxon>
    </lineage>
</organism>
<dbReference type="InterPro" id="IPR051173">
    <property type="entry name" value="Ca_channel_alpha-2/delta"/>
</dbReference>
<protein>
    <recommendedName>
        <fullName evidence="1">Voltage-dependent calcium channel alpha-2/delta subunit conserved region domain-containing protein</fullName>
    </recommendedName>
</protein>
<accession>R7VAP5</accession>
<dbReference type="Pfam" id="PF08473">
    <property type="entry name" value="VGCC_alpha2"/>
    <property type="match status" value="1"/>
</dbReference>
<gene>
    <name evidence="2" type="ORF">CAPTEDRAFT_221382</name>
</gene>
<dbReference type="EnsemblMetazoa" id="CapteT221382">
    <property type="protein sequence ID" value="CapteP221382"/>
    <property type="gene ID" value="CapteG221382"/>
</dbReference>
<dbReference type="OMA" id="FECANST"/>
<name>R7VAP5_CAPTE</name>
<proteinExistence type="predicted"/>
<evidence type="ECO:0000259" key="1">
    <source>
        <dbReference type="Pfam" id="PF08473"/>
    </source>
</evidence>
<reference evidence="3" key="3">
    <citation type="submission" date="2015-06" db="UniProtKB">
        <authorList>
            <consortium name="EnsemblMetazoa"/>
        </authorList>
    </citation>
    <scope>IDENTIFICATION</scope>
</reference>
<sequence length="758" mass="86186">MPEEVFDKYNRPEAKIRIFGYAVGPTANPVAAVKWIACTNRGYFYRIPAMGAIRSTVQAFVAWLGNELAMSSVYYQEWNSVYYDNYDFYKYIGLGLTDDFIREPIVPNIYKDQWHYSNILGRSTALGAFSQSALWTNIQAPFHQNICFVVPDVLCCEEGMGMMTTVTLPVYNRTNDIANQTILGVMGCDVTVEEMSHFVDKRQLGPNGYDFAINSNGYIVFHPNLKATNGWLKNPPNVDFLEVEYETEAKVEMRMHMIDGETGSANIQTYVVLPDELHVDNASRTYYYTFVPDSTFSVGVVLPDYATKFIKSVKAFTDVAQGIELLRSLDTDLILADWDYCSELMPVADSNSSNWVEDVINTFEFGYHKCNQDLAQHLFLDAGIAEGMVSYWRDKAPEKIEAAFVATNAGLTKIFPAGTNSSFERLSDPWKAVYYKRSFDNDLWMFSADIVRAEENYTTIMASKAIEIEDAGYKPAVIGVLLSQATLIKQVTDQMKACKNLQTKCYLLDDGGFIMMSTNEEEDSKVIGKFFGETERDVMAHMINTSVFIQNEQYDYQGACQEVRKIASAGTTLISPIFYDMLSLNWWTAKFAWAYLNFNLYNWLFPVRNYVYADGEDEEMTELSNYSCILKLSQYHYNTQQEFSDSKGMITCSSCQKSYATSRIMSTNLLLVMVEGIEDCNRACTHNPLPLQPKESTDPNFSNDECIVTKRYRKRPPCYDYNEHENTSLCGSCSLLYPCPVLLLLASLCLVLIQRQNL</sequence>
<dbReference type="PANTHER" id="PTHR10166">
    <property type="entry name" value="VOLTAGE-DEPENDENT CALCIUM CHANNEL SUBUNIT ALPHA-2/DELTA-RELATED"/>
    <property type="match status" value="1"/>
</dbReference>
<dbReference type="InterPro" id="IPR013680">
    <property type="entry name" value="VDCC_a2/dsu"/>
</dbReference>
<dbReference type="EMBL" id="KB293488">
    <property type="protein sequence ID" value="ELU15918.1"/>
    <property type="molecule type" value="Genomic_DNA"/>
</dbReference>
<evidence type="ECO:0000313" key="4">
    <source>
        <dbReference type="Proteomes" id="UP000014760"/>
    </source>
</evidence>
<dbReference type="Proteomes" id="UP000014760">
    <property type="component" value="Unassembled WGS sequence"/>
</dbReference>
<dbReference type="STRING" id="283909.R7VAP5"/>
<reference evidence="2 4" key="2">
    <citation type="journal article" date="2013" name="Nature">
        <title>Insights into bilaterian evolution from three spiralian genomes.</title>
        <authorList>
            <person name="Simakov O."/>
            <person name="Marletaz F."/>
            <person name="Cho S.J."/>
            <person name="Edsinger-Gonzales E."/>
            <person name="Havlak P."/>
            <person name="Hellsten U."/>
            <person name="Kuo D.H."/>
            <person name="Larsson T."/>
            <person name="Lv J."/>
            <person name="Arendt D."/>
            <person name="Savage R."/>
            <person name="Osoegawa K."/>
            <person name="de Jong P."/>
            <person name="Grimwood J."/>
            <person name="Chapman J.A."/>
            <person name="Shapiro H."/>
            <person name="Aerts A."/>
            <person name="Otillar R.P."/>
            <person name="Terry A.Y."/>
            <person name="Boore J.L."/>
            <person name="Grigoriev I.V."/>
            <person name="Lindberg D.R."/>
            <person name="Seaver E.C."/>
            <person name="Weisblat D.A."/>
            <person name="Putnam N.H."/>
            <person name="Rokhsar D.S."/>
        </authorList>
    </citation>
    <scope>NUCLEOTIDE SEQUENCE</scope>
    <source>
        <strain evidence="2 4">I ESC-2004</strain>
    </source>
</reference>
<keyword evidence="4" id="KW-1185">Reference proteome</keyword>
<evidence type="ECO:0000313" key="3">
    <source>
        <dbReference type="EnsemblMetazoa" id="CapteP221382"/>
    </source>
</evidence>
<reference evidence="4" key="1">
    <citation type="submission" date="2012-12" db="EMBL/GenBank/DDBJ databases">
        <authorList>
            <person name="Hellsten U."/>
            <person name="Grimwood J."/>
            <person name="Chapman J.A."/>
            <person name="Shapiro H."/>
            <person name="Aerts A."/>
            <person name="Otillar R.P."/>
            <person name="Terry A.Y."/>
            <person name="Boore J.L."/>
            <person name="Simakov O."/>
            <person name="Marletaz F."/>
            <person name="Cho S.-J."/>
            <person name="Edsinger-Gonzales E."/>
            <person name="Havlak P."/>
            <person name="Kuo D.-H."/>
            <person name="Larsson T."/>
            <person name="Lv J."/>
            <person name="Arendt D."/>
            <person name="Savage R."/>
            <person name="Osoegawa K."/>
            <person name="de Jong P."/>
            <person name="Lindberg D.R."/>
            <person name="Seaver E.C."/>
            <person name="Weisblat D.A."/>
            <person name="Putnam N.H."/>
            <person name="Grigoriev I.V."/>
            <person name="Rokhsar D.S."/>
        </authorList>
    </citation>
    <scope>NUCLEOTIDE SEQUENCE</scope>
    <source>
        <strain evidence="4">I ESC-2004</strain>
    </source>
</reference>
<dbReference type="OrthoDB" id="10054666at2759"/>
<dbReference type="Gene3D" id="3.30.450.20">
    <property type="entry name" value="PAS domain"/>
    <property type="match status" value="1"/>
</dbReference>